<reference evidence="2" key="1">
    <citation type="submission" date="2020-06" db="EMBL/GenBank/DDBJ databases">
        <authorList>
            <person name="Li T."/>
            <person name="Hu X."/>
            <person name="Zhang T."/>
            <person name="Song X."/>
            <person name="Zhang H."/>
            <person name="Dai N."/>
            <person name="Sheng W."/>
            <person name="Hou X."/>
            <person name="Wei L."/>
        </authorList>
    </citation>
    <scope>NUCLEOTIDE SEQUENCE</scope>
    <source>
        <strain evidence="2">KEN1</strain>
        <tissue evidence="2">Leaf</tissue>
    </source>
</reference>
<accession>A0AAW2UG80</accession>
<dbReference type="InterPro" id="IPR026960">
    <property type="entry name" value="RVT-Znf"/>
</dbReference>
<gene>
    <name evidence="2" type="ORF">Slati_3419900</name>
</gene>
<dbReference type="EMBL" id="JACGWN010000012">
    <property type="protein sequence ID" value="KAL0415880.1"/>
    <property type="molecule type" value="Genomic_DNA"/>
</dbReference>
<reference evidence="2" key="2">
    <citation type="journal article" date="2024" name="Plant">
        <title>Genomic evolution and insights into agronomic trait innovations of Sesamum species.</title>
        <authorList>
            <person name="Miao H."/>
            <person name="Wang L."/>
            <person name="Qu L."/>
            <person name="Liu H."/>
            <person name="Sun Y."/>
            <person name="Le M."/>
            <person name="Wang Q."/>
            <person name="Wei S."/>
            <person name="Zheng Y."/>
            <person name="Lin W."/>
            <person name="Duan Y."/>
            <person name="Cao H."/>
            <person name="Xiong S."/>
            <person name="Wang X."/>
            <person name="Wei L."/>
            <person name="Li C."/>
            <person name="Ma Q."/>
            <person name="Ju M."/>
            <person name="Zhao R."/>
            <person name="Li G."/>
            <person name="Mu C."/>
            <person name="Tian Q."/>
            <person name="Mei H."/>
            <person name="Zhang T."/>
            <person name="Gao T."/>
            <person name="Zhang H."/>
        </authorList>
    </citation>
    <scope>NUCLEOTIDE SEQUENCE</scope>
    <source>
        <strain evidence="2">KEN1</strain>
    </source>
</reference>
<dbReference type="AlphaFoldDB" id="A0AAW2UG80"/>
<dbReference type="Pfam" id="PF13966">
    <property type="entry name" value="zf-RVT"/>
    <property type="match status" value="1"/>
</dbReference>
<protein>
    <recommendedName>
        <fullName evidence="1">Reverse transcriptase zinc-binding domain-containing protein</fullName>
    </recommendedName>
</protein>
<feature type="domain" description="Reverse transcriptase zinc-binding" evidence="1">
    <location>
        <begin position="58"/>
        <end position="155"/>
    </location>
</feature>
<proteinExistence type="predicted"/>
<name>A0AAW2UG80_9LAMI</name>
<organism evidence="2">
    <name type="scientific">Sesamum latifolium</name>
    <dbReference type="NCBI Taxonomy" id="2727402"/>
    <lineage>
        <taxon>Eukaryota</taxon>
        <taxon>Viridiplantae</taxon>
        <taxon>Streptophyta</taxon>
        <taxon>Embryophyta</taxon>
        <taxon>Tracheophyta</taxon>
        <taxon>Spermatophyta</taxon>
        <taxon>Magnoliopsida</taxon>
        <taxon>eudicotyledons</taxon>
        <taxon>Gunneridae</taxon>
        <taxon>Pentapetalae</taxon>
        <taxon>asterids</taxon>
        <taxon>lamiids</taxon>
        <taxon>Lamiales</taxon>
        <taxon>Pedaliaceae</taxon>
        <taxon>Sesamum</taxon>
    </lineage>
</organism>
<evidence type="ECO:0000259" key="1">
    <source>
        <dbReference type="Pfam" id="PF13966"/>
    </source>
</evidence>
<sequence>MASGDGNRINIEDRRGWNEEILDKEFEDENANCIKSIELRFSEDPNVLGWHFGRKGRFSVRSAYKLFMQHLIEASTSSSNVQDRDTVLGWNFLWRAKVPPKVILLAWRACQEAIPVCYNLRRRGLDIASLCIRCGQESEDVLHVLLWCSFSIQAWALLGLPWRWINLEAGSTEEWMRSV</sequence>
<evidence type="ECO:0000313" key="2">
    <source>
        <dbReference type="EMBL" id="KAL0415880.1"/>
    </source>
</evidence>
<comment type="caution">
    <text evidence="2">The sequence shown here is derived from an EMBL/GenBank/DDBJ whole genome shotgun (WGS) entry which is preliminary data.</text>
</comment>